<dbReference type="RefSeq" id="WP_200788280.1">
    <property type="nucleotide sequence ID" value="NZ_JAEDAO010000001.1"/>
</dbReference>
<dbReference type="Gene3D" id="2.60.200.20">
    <property type="match status" value="1"/>
</dbReference>
<feature type="domain" description="FHA" evidence="2">
    <location>
        <begin position="25"/>
        <end position="81"/>
    </location>
</feature>
<evidence type="ECO:0000259" key="2">
    <source>
        <dbReference type="PROSITE" id="PS50006"/>
    </source>
</evidence>
<evidence type="ECO:0000313" key="4">
    <source>
        <dbReference type="Proteomes" id="UP000617041"/>
    </source>
</evidence>
<dbReference type="AlphaFoldDB" id="A0A934Q2A7"/>
<dbReference type="SUPFAM" id="SSF49879">
    <property type="entry name" value="SMAD/FHA domain"/>
    <property type="match status" value="1"/>
</dbReference>
<sequence>MSYLLHFTGPSFEQTITLKPKTPAVVVGRDPEAAVYLPDTERLISRRHLSIDWCEEGARIQVLSANGINTDRGDYFSGDEVVLGDGESGRLGPFSLVVEALSDAGDATSFAGMGSRPVPVGPVTRSAAPEPAPAKDPWADLLQEWSGDAPAPTPTAAPRVVQPVDDPFSSSTSWRIDDPGAFGSTSAFTASGAFAQVHPDAPVAASVQQPAASPAPSTPERLALQSLCRGLGVELPAGQVNFDWERFGIQVREVVECLGEHLATRVAARRDLKAEDRTMIGSKVANPLKTGMQTKELLQYLLLMPDGTGGFVPSRQALAEASAEAKAHEAAVRVAARSLAEGAIKDFDPARLRTSLLKGKLSIASVVDTARLWDLYTGFYEKNGERMPQWVDHLFNRHYMAGYLREMERLRRAAQPVPPQRDH</sequence>
<evidence type="ECO:0000256" key="1">
    <source>
        <dbReference type="SAM" id="MobiDB-lite"/>
    </source>
</evidence>
<dbReference type="EMBL" id="JAEDAO010000001">
    <property type="protein sequence ID" value="MBK0393302.1"/>
    <property type="molecule type" value="Genomic_DNA"/>
</dbReference>
<dbReference type="CDD" id="cd00060">
    <property type="entry name" value="FHA"/>
    <property type="match status" value="1"/>
</dbReference>
<keyword evidence="4" id="KW-1185">Reference proteome</keyword>
<dbReference type="InterPro" id="IPR000253">
    <property type="entry name" value="FHA_dom"/>
</dbReference>
<feature type="region of interest" description="Disordered" evidence="1">
    <location>
        <begin position="144"/>
        <end position="176"/>
    </location>
</feature>
<name>A0A934Q2A7_9BURK</name>
<dbReference type="Pfam" id="PF20232">
    <property type="entry name" value="T6SS_FHA_C"/>
    <property type="match status" value="1"/>
</dbReference>
<dbReference type="InterPro" id="IPR046883">
    <property type="entry name" value="T6SS_FHA_C"/>
</dbReference>
<dbReference type="PROSITE" id="PS50006">
    <property type="entry name" value="FHA_DOMAIN"/>
    <property type="match status" value="1"/>
</dbReference>
<dbReference type="InterPro" id="IPR008984">
    <property type="entry name" value="SMAD_FHA_dom_sf"/>
</dbReference>
<proteinExistence type="predicted"/>
<organism evidence="3 4">
    <name type="scientific">Ramlibacter algicola</name>
    <dbReference type="NCBI Taxonomy" id="2795217"/>
    <lineage>
        <taxon>Bacteria</taxon>
        <taxon>Pseudomonadati</taxon>
        <taxon>Pseudomonadota</taxon>
        <taxon>Betaproteobacteria</taxon>
        <taxon>Burkholderiales</taxon>
        <taxon>Comamonadaceae</taxon>
        <taxon>Ramlibacter</taxon>
    </lineage>
</organism>
<dbReference type="Proteomes" id="UP000617041">
    <property type="component" value="Unassembled WGS sequence"/>
</dbReference>
<dbReference type="Pfam" id="PF00498">
    <property type="entry name" value="FHA"/>
    <property type="match status" value="1"/>
</dbReference>
<evidence type="ECO:0000313" key="3">
    <source>
        <dbReference type="EMBL" id="MBK0393302.1"/>
    </source>
</evidence>
<comment type="caution">
    <text evidence="3">The sequence shown here is derived from an EMBL/GenBank/DDBJ whole genome shotgun (WGS) entry which is preliminary data.</text>
</comment>
<reference evidence="3" key="1">
    <citation type="submission" date="2020-12" db="EMBL/GenBank/DDBJ databases">
        <title>Ramlibacter sp. nov., isolated from a freshwater alga, Cryptomonas.</title>
        <authorList>
            <person name="Kim H.M."/>
            <person name="Jeon C.O."/>
        </authorList>
    </citation>
    <scope>NUCLEOTIDE SEQUENCE</scope>
    <source>
        <strain evidence="3">CrO1</strain>
    </source>
</reference>
<protein>
    <submittedName>
        <fullName evidence="3">FHA domain-containing protein</fullName>
    </submittedName>
</protein>
<accession>A0A934Q2A7</accession>
<gene>
    <name evidence="3" type="ORF">I8E28_11930</name>
</gene>